<comment type="caution">
    <text evidence="2">The sequence shown here is derived from an EMBL/GenBank/DDBJ whole genome shotgun (WGS) entry which is preliminary data.</text>
</comment>
<dbReference type="PROSITE" id="PS50206">
    <property type="entry name" value="RHODANESE_3"/>
    <property type="match status" value="1"/>
</dbReference>
<dbReference type="InterPro" id="IPR050229">
    <property type="entry name" value="GlpE_sulfurtransferase"/>
</dbReference>
<dbReference type="OrthoDB" id="9800872at2"/>
<dbReference type="SUPFAM" id="SSF52821">
    <property type="entry name" value="Rhodanese/Cell cycle control phosphatase"/>
    <property type="match status" value="1"/>
</dbReference>
<keyword evidence="3" id="KW-1185">Reference proteome</keyword>
<organism evidence="2 3">
    <name type="scientific">Gracilibacillus boraciitolerans JCM 21714</name>
    <dbReference type="NCBI Taxonomy" id="1298598"/>
    <lineage>
        <taxon>Bacteria</taxon>
        <taxon>Bacillati</taxon>
        <taxon>Bacillota</taxon>
        <taxon>Bacilli</taxon>
        <taxon>Bacillales</taxon>
        <taxon>Bacillaceae</taxon>
        <taxon>Gracilibacillus</taxon>
    </lineage>
</organism>
<evidence type="ECO:0000313" key="3">
    <source>
        <dbReference type="Proteomes" id="UP000019102"/>
    </source>
</evidence>
<dbReference type="PANTHER" id="PTHR43031:SF17">
    <property type="entry name" value="SULFURTRANSFERASE YTWF-RELATED"/>
    <property type="match status" value="1"/>
</dbReference>
<dbReference type="CDD" id="cd00158">
    <property type="entry name" value="RHOD"/>
    <property type="match status" value="1"/>
</dbReference>
<dbReference type="RefSeq" id="WP_084040878.1">
    <property type="nucleotide sequence ID" value="NZ_BAVS01000033.1"/>
</dbReference>
<dbReference type="EMBL" id="BAVS01000033">
    <property type="protein sequence ID" value="GAE94865.1"/>
    <property type="molecule type" value="Genomic_DNA"/>
</dbReference>
<proteinExistence type="predicted"/>
<dbReference type="SMART" id="SM00450">
    <property type="entry name" value="RHOD"/>
    <property type="match status" value="1"/>
</dbReference>
<evidence type="ECO:0000313" key="2">
    <source>
        <dbReference type="EMBL" id="GAE94865.1"/>
    </source>
</evidence>
<sequence length="121" mass="13598">MKEIQATELAQKIKNGGEKVNVIDVRENDEVAQGVIPGAKHIRLAEIPERLDEIDKNEHHYMVCRSGARSGRASEFLEANGYDVTNMAGGMLAWMKKQRNQNSNKKSNSIKGLLFIAFKNR</sequence>
<evidence type="ECO:0000259" key="1">
    <source>
        <dbReference type="PROSITE" id="PS50206"/>
    </source>
</evidence>
<reference evidence="2 3" key="1">
    <citation type="journal article" date="2014" name="Genome Announc.">
        <title>Draft Genome Sequence of the Boron-Tolerant and Moderately Halotolerant Bacterium Gracilibacillus boraciitolerans JCM 21714T.</title>
        <authorList>
            <person name="Ahmed I."/>
            <person name="Oshima K."/>
            <person name="Suda W."/>
            <person name="Kitamura K."/>
            <person name="Iida T."/>
            <person name="Ohmori Y."/>
            <person name="Fujiwara T."/>
            <person name="Hattori M."/>
            <person name="Ohkuma M."/>
        </authorList>
    </citation>
    <scope>NUCLEOTIDE SEQUENCE [LARGE SCALE GENOMIC DNA]</scope>
    <source>
        <strain evidence="2 3">JCM 21714</strain>
    </source>
</reference>
<gene>
    <name evidence="2" type="ORF">JCM21714_4064</name>
</gene>
<dbReference type="AlphaFoldDB" id="W4VN75"/>
<name>W4VN75_9BACI</name>
<protein>
    <submittedName>
        <fullName evidence="2">Rhodanese-like domain protein</fullName>
    </submittedName>
</protein>
<dbReference type="eggNOG" id="COG0607">
    <property type="taxonomic scope" value="Bacteria"/>
</dbReference>
<accession>W4VN75</accession>
<dbReference type="Pfam" id="PF00581">
    <property type="entry name" value="Rhodanese"/>
    <property type="match status" value="1"/>
</dbReference>
<dbReference type="STRING" id="1298598.JCM21714_4064"/>
<dbReference type="Proteomes" id="UP000019102">
    <property type="component" value="Unassembled WGS sequence"/>
</dbReference>
<feature type="domain" description="Rhodanese" evidence="1">
    <location>
        <begin position="16"/>
        <end position="103"/>
    </location>
</feature>
<dbReference type="Gene3D" id="3.40.250.10">
    <property type="entry name" value="Rhodanese-like domain"/>
    <property type="match status" value="1"/>
</dbReference>
<dbReference type="InterPro" id="IPR036873">
    <property type="entry name" value="Rhodanese-like_dom_sf"/>
</dbReference>
<dbReference type="InterPro" id="IPR001763">
    <property type="entry name" value="Rhodanese-like_dom"/>
</dbReference>
<dbReference type="PANTHER" id="PTHR43031">
    <property type="entry name" value="FAD-DEPENDENT OXIDOREDUCTASE"/>
    <property type="match status" value="1"/>
</dbReference>